<protein>
    <submittedName>
        <fullName evidence="2">Hydrolase</fullName>
    </submittedName>
</protein>
<dbReference type="GO" id="GO:0016787">
    <property type="term" value="F:hydrolase activity"/>
    <property type="evidence" value="ECO:0007669"/>
    <property type="project" value="UniProtKB-KW"/>
</dbReference>
<dbReference type="Pfam" id="PF24032">
    <property type="entry name" value="YQBQ"/>
    <property type="match status" value="1"/>
</dbReference>
<dbReference type="InterPro" id="IPR056937">
    <property type="entry name" value="YqbQ/XkdQ"/>
</dbReference>
<evidence type="ECO:0000313" key="3">
    <source>
        <dbReference type="Proteomes" id="UP000824124"/>
    </source>
</evidence>
<dbReference type="Proteomes" id="UP000824124">
    <property type="component" value="Unassembled WGS sequence"/>
</dbReference>
<organism evidence="2 3">
    <name type="scientific">Candidatus Avidehalobacter gallistercoris</name>
    <dbReference type="NCBI Taxonomy" id="2840694"/>
    <lineage>
        <taxon>Bacteria</taxon>
        <taxon>Bacillati</taxon>
        <taxon>Bacillota</taxon>
        <taxon>Clostridia</taxon>
        <taxon>Eubacteriales</taxon>
        <taxon>Peptococcaceae</taxon>
        <taxon>Peptococcaceae incertae sedis</taxon>
        <taxon>Candidatus Avidehalobacter</taxon>
    </lineage>
</organism>
<feature type="domain" description="YqbQ/XkdQ" evidence="1">
    <location>
        <begin position="22"/>
        <end position="313"/>
    </location>
</feature>
<evidence type="ECO:0000259" key="1">
    <source>
        <dbReference type="Pfam" id="PF24032"/>
    </source>
</evidence>
<accession>A0A9D1HLA0</accession>
<gene>
    <name evidence="2" type="ORF">IAB00_04060</name>
</gene>
<reference evidence="2" key="2">
    <citation type="journal article" date="2021" name="PeerJ">
        <title>Extensive microbial diversity within the chicken gut microbiome revealed by metagenomics and culture.</title>
        <authorList>
            <person name="Gilroy R."/>
            <person name="Ravi A."/>
            <person name="Getino M."/>
            <person name="Pursley I."/>
            <person name="Horton D.L."/>
            <person name="Alikhan N.F."/>
            <person name="Baker D."/>
            <person name="Gharbi K."/>
            <person name="Hall N."/>
            <person name="Watson M."/>
            <person name="Adriaenssens E.M."/>
            <person name="Foster-Nyarko E."/>
            <person name="Jarju S."/>
            <person name="Secka A."/>
            <person name="Antonio M."/>
            <person name="Oren A."/>
            <person name="Chaudhuri R.R."/>
            <person name="La Ragione R."/>
            <person name="Hildebrand F."/>
            <person name="Pallen M.J."/>
        </authorList>
    </citation>
    <scope>NUCLEOTIDE SEQUENCE</scope>
    <source>
        <strain evidence="2">2830</strain>
    </source>
</reference>
<dbReference type="EMBL" id="DVMH01000021">
    <property type="protein sequence ID" value="HIU10406.1"/>
    <property type="molecule type" value="Genomic_DNA"/>
</dbReference>
<comment type="caution">
    <text evidence="2">The sequence shown here is derived from an EMBL/GenBank/DDBJ whole genome shotgun (WGS) entry which is preliminary data.</text>
</comment>
<name>A0A9D1HLA0_9FIRM</name>
<reference evidence="2" key="1">
    <citation type="submission" date="2020-10" db="EMBL/GenBank/DDBJ databases">
        <authorList>
            <person name="Gilroy R."/>
        </authorList>
    </citation>
    <scope>NUCLEOTIDE SEQUENCE</scope>
    <source>
        <strain evidence="2">2830</strain>
    </source>
</reference>
<dbReference type="AlphaFoldDB" id="A0A9D1HLA0"/>
<proteinExistence type="predicted"/>
<keyword evidence="2" id="KW-0378">Hydrolase</keyword>
<evidence type="ECO:0000313" key="2">
    <source>
        <dbReference type="EMBL" id="HIU10406.1"/>
    </source>
</evidence>
<sequence>MKIDLLIQHGNTLQYPAVSEGIEWQLERQGSPGKLTFTVVKDETLNFAEGDPVKLTVDGTDVFYGFVFTKKRTKEQTIDVTAYDQLRYLKNKDTYVYENKTATEVIQMIAADFKLNTGTLEDTGYKIGSRTEDDTTLFDIIQNALDETLTAKKQLYVLYDDVGKLTLRNIESMKLDFLLDSEVLENYDYKSTIDDSTYNQIKVVHEDSDAGKRSIYIAKDSSHINEWGVLQLTESVEEKTNAQAKADGLLALYNTKTRTLTASNVLGDVRVRAGSSIVVMLNLGDIVVQNYMVVESVRHTFNEQQHLMELKLRGGTFIV</sequence>
<dbReference type="SUPFAM" id="SSF69279">
    <property type="entry name" value="Phage tail proteins"/>
    <property type="match status" value="1"/>
</dbReference>